<evidence type="ECO:0000313" key="6">
    <source>
        <dbReference type="Proteomes" id="UP000822142"/>
    </source>
</evidence>
<dbReference type="InterPro" id="IPR017871">
    <property type="entry name" value="ABC_transporter-like_CS"/>
</dbReference>
<keyword evidence="6" id="KW-1185">Reference proteome</keyword>
<dbReference type="Proteomes" id="UP000822142">
    <property type="component" value="Unassembled WGS sequence"/>
</dbReference>
<keyword evidence="3 5" id="KW-0067">ATP-binding</keyword>
<dbReference type="InterPro" id="IPR003593">
    <property type="entry name" value="AAA+_ATPase"/>
</dbReference>
<dbReference type="InterPro" id="IPR003439">
    <property type="entry name" value="ABC_transporter-like_ATP-bd"/>
</dbReference>
<reference evidence="5 6" key="1">
    <citation type="journal article" date="2020" name="Cell Host Microbe">
        <title>Functional and Genomic Variation between Human-Derived Isolates of Lachnospiraceae Reveals Inter- and Intra-Species Diversity.</title>
        <authorList>
            <person name="Sorbara M.T."/>
            <person name="Littmann E.R."/>
            <person name="Fontana E."/>
            <person name="Moody T.U."/>
            <person name="Kohout C.E."/>
            <person name="Gjonbalaj M."/>
            <person name="Eaton V."/>
            <person name="Seok R."/>
            <person name="Leiner I.M."/>
            <person name="Pamer E.G."/>
        </authorList>
    </citation>
    <scope>NUCLEOTIDE SEQUENCE [LARGE SCALE GENOMIC DNA]</scope>
    <source>
        <strain evidence="5 6">MSK.15.26</strain>
    </source>
</reference>
<evidence type="ECO:0000313" key="5">
    <source>
        <dbReference type="EMBL" id="NSJ84943.1"/>
    </source>
</evidence>
<dbReference type="EMBL" id="JAAITA010000001">
    <property type="protein sequence ID" value="NSJ84943.1"/>
    <property type="molecule type" value="Genomic_DNA"/>
</dbReference>
<evidence type="ECO:0000256" key="1">
    <source>
        <dbReference type="ARBA" id="ARBA00022448"/>
    </source>
</evidence>
<keyword evidence="2" id="KW-0547">Nucleotide-binding</keyword>
<dbReference type="InterPro" id="IPR050086">
    <property type="entry name" value="MetN_ABC_transporter-like"/>
</dbReference>
<dbReference type="PANTHER" id="PTHR43166:SF37">
    <property type="entry name" value="ARGININE TRANSPORT ATP-BINDING PROTEIN ARTM"/>
    <property type="match status" value="1"/>
</dbReference>
<feature type="domain" description="ABC transporter" evidence="4">
    <location>
        <begin position="2"/>
        <end position="236"/>
    </location>
</feature>
<name>A0ABX2I3B9_BLAHA</name>
<organism evidence="5 6">
    <name type="scientific">Blautia hansenii</name>
    <name type="common">Ruminococcus hansenii</name>
    <dbReference type="NCBI Taxonomy" id="1322"/>
    <lineage>
        <taxon>Bacteria</taxon>
        <taxon>Bacillati</taxon>
        <taxon>Bacillota</taxon>
        <taxon>Clostridia</taxon>
        <taxon>Lachnospirales</taxon>
        <taxon>Lachnospiraceae</taxon>
        <taxon>Blautia</taxon>
    </lineage>
</organism>
<gene>
    <name evidence="5" type="ORF">G5A70_01805</name>
</gene>
<accession>A0ABX2I3B9</accession>
<evidence type="ECO:0000256" key="3">
    <source>
        <dbReference type="ARBA" id="ARBA00022840"/>
    </source>
</evidence>
<dbReference type="PROSITE" id="PS00211">
    <property type="entry name" value="ABC_TRANSPORTER_1"/>
    <property type="match status" value="1"/>
</dbReference>
<dbReference type="PIRSF" id="PIRSF039085">
    <property type="entry name" value="ABC_ATPase_HisP"/>
    <property type="match status" value="1"/>
</dbReference>
<evidence type="ECO:0000256" key="2">
    <source>
        <dbReference type="ARBA" id="ARBA00022741"/>
    </source>
</evidence>
<dbReference type="InterPro" id="IPR030679">
    <property type="entry name" value="ABC_ATPase_HisP-typ"/>
</dbReference>
<dbReference type="Pfam" id="PF00005">
    <property type="entry name" value="ABC_tran"/>
    <property type="match status" value="1"/>
</dbReference>
<keyword evidence="1" id="KW-0813">Transport</keyword>
<dbReference type="Gene3D" id="3.40.50.300">
    <property type="entry name" value="P-loop containing nucleotide triphosphate hydrolases"/>
    <property type="match status" value="1"/>
</dbReference>
<evidence type="ECO:0000259" key="4">
    <source>
        <dbReference type="PROSITE" id="PS50893"/>
    </source>
</evidence>
<protein>
    <submittedName>
        <fullName evidence="5">Amino acid ABC transporter ATP-binding protein</fullName>
    </submittedName>
</protein>
<dbReference type="PANTHER" id="PTHR43166">
    <property type="entry name" value="AMINO ACID IMPORT ATP-BINDING PROTEIN"/>
    <property type="match status" value="1"/>
</dbReference>
<dbReference type="CDD" id="cd03262">
    <property type="entry name" value="ABC_HisP_GlnQ"/>
    <property type="match status" value="1"/>
</dbReference>
<dbReference type="PROSITE" id="PS50893">
    <property type="entry name" value="ABC_TRANSPORTER_2"/>
    <property type="match status" value="1"/>
</dbReference>
<dbReference type="SMART" id="SM00382">
    <property type="entry name" value="AAA"/>
    <property type="match status" value="1"/>
</dbReference>
<dbReference type="GO" id="GO:0005524">
    <property type="term" value="F:ATP binding"/>
    <property type="evidence" value="ECO:0007669"/>
    <property type="project" value="UniProtKB-KW"/>
</dbReference>
<sequence length="240" mass="26514">MIQVQNLQKSFDGNVVLDGISTEIHKGEVVAIIGPSGSGKSTFLRSLNLMEEPTGGKILFENVDITDPKVDINRHRQKIGMVFQQFNLFPHKTVKENIMLAPVTLKLMTQEEASKKADELLERVGLPDKAGAYPGRLSGGQKQRIAIARALAMNPDVMLFDEPTSALDPEMVGEVLEIMKELAHTGMTMVVVTHEMGFAREVASRVLFVDGGNIQEDAEPQEFFGNPKNPRLKEFLSKVL</sequence>
<comment type="caution">
    <text evidence="5">The sequence shown here is derived from an EMBL/GenBank/DDBJ whole genome shotgun (WGS) entry which is preliminary data.</text>
</comment>
<dbReference type="SUPFAM" id="SSF52540">
    <property type="entry name" value="P-loop containing nucleoside triphosphate hydrolases"/>
    <property type="match status" value="1"/>
</dbReference>
<dbReference type="InterPro" id="IPR027417">
    <property type="entry name" value="P-loop_NTPase"/>
</dbReference>
<proteinExistence type="predicted"/>